<feature type="signal peptide" evidence="1">
    <location>
        <begin position="1"/>
        <end position="20"/>
    </location>
</feature>
<feature type="chain" id="PRO_5046820958" description="Lipoprotein" evidence="1">
    <location>
        <begin position="21"/>
        <end position="211"/>
    </location>
</feature>
<dbReference type="RefSeq" id="WP_258816001.1">
    <property type="nucleotide sequence ID" value="NZ_JANUGW010000004.1"/>
</dbReference>
<accession>A0ABT1ZNA8</accession>
<keyword evidence="3" id="KW-1185">Reference proteome</keyword>
<gene>
    <name evidence="2" type="ORF">NX784_07320</name>
</gene>
<name>A0ABT1ZNA8_9BURK</name>
<keyword evidence="1" id="KW-0732">Signal</keyword>
<protein>
    <recommendedName>
        <fullName evidence="4">Lipoprotein</fullName>
    </recommendedName>
</protein>
<dbReference type="PROSITE" id="PS51257">
    <property type="entry name" value="PROKAR_LIPOPROTEIN"/>
    <property type="match status" value="1"/>
</dbReference>
<evidence type="ECO:0000256" key="1">
    <source>
        <dbReference type="SAM" id="SignalP"/>
    </source>
</evidence>
<organism evidence="2 3">
    <name type="scientific">Massilia pinisoli</name>
    <dbReference type="NCBI Taxonomy" id="1772194"/>
    <lineage>
        <taxon>Bacteria</taxon>
        <taxon>Pseudomonadati</taxon>
        <taxon>Pseudomonadota</taxon>
        <taxon>Betaproteobacteria</taxon>
        <taxon>Burkholderiales</taxon>
        <taxon>Oxalobacteraceae</taxon>
        <taxon>Telluria group</taxon>
        <taxon>Massilia</taxon>
    </lineage>
</organism>
<reference evidence="2 3" key="1">
    <citation type="submission" date="2022-08" db="EMBL/GenBank/DDBJ databases">
        <title>Reclassification of Massilia species as members of the genera Telluria, Duganella, Pseudoduganella, Mokoshia gen. nov. and Zemynaea gen. nov. using orthogonal and non-orthogonal genome-based approaches.</title>
        <authorList>
            <person name="Bowman J.P."/>
        </authorList>
    </citation>
    <scope>NUCLEOTIDE SEQUENCE [LARGE SCALE GENOMIC DNA]</scope>
    <source>
        <strain evidence="2 3">JCM 31316</strain>
    </source>
</reference>
<proteinExistence type="predicted"/>
<sequence>MNKTALFLVVGATLSAALSACGGKTAANDKNFAVTVTQYFDKKGDLCLDPIKWPVDVYEIDLRQQKLYPDGSAGQMAALEAAGLARSGDVELPGAIVGGKASGVKVKRYTMTDAAQPFLHTKPGRQPRICWGRKSLDKVVRWADPAKVGDHQESSVLYTYKLSNVAPWARKPQVKEAFPELGRNVDGEHTQKEKLYVKLTPQGWEALGLND</sequence>
<comment type="caution">
    <text evidence="2">The sequence shown here is derived from an EMBL/GenBank/DDBJ whole genome shotgun (WGS) entry which is preliminary data.</text>
</comment>
<evidence type="ECO:0000313" key="2">
    <source>
        <dbReference type="EMBL" id="MCS0581398.1"/>
    </source>
</evidence>
<dbReference type="EMBL" id="JANUGW010000004">
    <property type="protein sequence ID" value="MCS0581398.1"/>
    <property type="molecule type" value="Genomic_DNA"/>
</dbReference>
<dbReference type="Proteomes" id="UP001204151">
    <property type="component" value="Unassembled WGS sequence"/>
</dbReference>
<evidence type="ECO:0000313" key="3">
    <source>
        <dbReference type="Proteomes" id="UP001204151"/>
    </source>
</evidence>
<evidence type="ECO:0008006" key="4">
    <source>
        <dbReference type="Google" id="ProtNLM"/>
    </source>
</evidence>